<dbReference type="InterPro" id="IPR000504">
    <property type="entry name" value="RRM_dom"/>
</dbReference>
<dbReference type="SUPFAM" id="SSF54928">
    <property type="entry name" value="RNA-binding domain, RBD"/>
    <property type="match status" value="2"/>
</dbReference>
<feature type="compositionally biased region" description="Polar residues" evidence="5">
    <location>
        <begin position="223"/>
        <end position="233"/>
    </location>
</feature>
<dbReference type="EMBL" id="CAJPVJ010003264">
    <property type="protein sequence ID" value="CAG2167362.1"/>
    <property type="molecule type" value="Genomic_DNA"/>
</dbReference>
<sequence length="258" mass="28103">MSTQTDWSALLGQHLEKLFLGGLSWDTEEQDILNYFSKFGQIANVNIKYDSMTGKPRGFGFITFNNTSSIDQVLAGGPHMIKNRAVDPKRPRTKPAFKKIFVGGVDADMSKDDIKAYFERFGTVEGIECPFDKQRGRRREFCFIIFDTEEAAEAAVSEPKQLVGNKECDIKKAQPPRFQGGATGGTPGGSRNGQQSFSSGGSYGGGGGGGGGSRNGWSAGYNDRSNGSWNKGSFGNDGSYGAYPYKTYTNSNYYPPNY</sequence>
<evidence type="ECO:0000256" key="5">
    <source>
        <dbReference type="SAM" id="MobiDB-lite"/>
    </source>
</evidence>
<dbReference type="Proteomes" id="UP000728032">
    <property type="component" value="Unassembled WGS sequence"/>
</dbReference>
<protein>
    <recommendedName>
        <fullName evidence="6">RRM domain-containing protein</fullName>
    </recommendedName>
</protein>
<evidence type="ECO:0000256" key="3">
    <source>
        <dbReference type="ARBA" id="ARBA00023242"/>
    </source>
</evidence>
<dbReference type="InterPro" id="IPR035979">
    <property type="entry name" value="RBD_domain_sf"/>
</dbReference>
<feature type="region of interest" description="Disordered" evidence="5">
    <location>
        <begin position="168"/>
        <end position="243"/>
    </location>
</feature>
<dbReference type="GO" id="GO:0003723">
    <property type="term" value="F:RNA binding"/>
    <property type="evidence" value="ECO:0007669"/>
    <property type="project" value="UniProtKB-UniRule"/>
</dbReference>
<proteinExistence type="predicted"/>
<evidence type="ECO:0000259" key="6">
    <source>
        <dbReference type="PROSITE" id="PS50102"/>
    </source>
</evidence>
<dbReference type="Gene3D" id="3.30.70.330">
    <property type="match status" value="2"/>
</dbReference>
<reference evidence="7" key="1">
    <citation type="submission" date="2020-11" db="EMBL/GenBank/DDBJ databases">
        <authorList>
            <person name="Tran Van P."/>
        </authorList>
    </citation>
    <scope>NUCLEOTIDE SEQUENCE</scope>
</reference>
<gene>
    <name evidence="7" type="ORF">ONB1V03_LOCUS6869</name>
</gene>
<organism evidence="7">
    <name type="scientific">Oppiella nova</name>
    <dbReference type="NCBI Taxonomy" id="334625"/>
    <lineage>
        <taxon>Eukaryota</taxon>
        <taxon>Metazoa</taxon>
        <taxon>Ecdysozoa</taxon>
        <taxon>Arthropoda</taxon>
        <taxon>Chelicerata</taxon>
        <taxon>Arachnida</taxon>
        <taxon>Acari</taxon>
        <taxon>Acariformes</taxon>
        <taxon>Sarcoptiformes</taxon>
        <taxon>Oribatida</taxon>
        <taxon>Brachypylina</taxon>
        <taxon>Oppioidea</taxon>
        <taxon>Oppiidae</taxon>
        <taxon>Oppiella</taxon>
    </lineage>
</organism>
<dbReference type="Pfam" id="PF00076">
    <property type="entry name" value="RRM_1"/>
    <property type="match status" value="2"/>
</dbReference>
<keyword evidence="3" id="KW-0539">Nucleus</keyword>
<name>A0A7R9LVC5_9ACAR</name>
<dbReference type="GO" id="GO:0010468">
    <property type="term" value="P:regulation of gene expression"/>
    <property type="evidence" value="ECO:0007669"/>
    <property type="project" value="TreeGrafter"/>
</dbReference>
<evidence type="ECO:0000313" key="8">
    <source>
        <dbReference type="Proteomes" id="UP000728032"/>
    </source>
</evidence>
<feature type="domain" description="RRM" evidence="6">
    <location>
        <begin position="16"/>
        <end position="98"/>
    </location>
</feature>
<evidence type="ECO:0000256" key="1">
    <source>
        <dbReference type="ARBA" id="ARBA00004123"/>
    </source>
</evidence>
<dbReference type="EMBL" id="OC918089">
    <property type="protein sequence ID" value="CAD7648655.1"/>
    <property type="molecule type" value="Genomic_DNA"/>
</dbReference>
<dbReference type="GO" id="GO:0005654">
    <property type="term" value="C:nucleoplasm"/>
    <property type="evidence" value="ECO:0007669"/>
    <property type="project" value="TreeGrafter"/>
</dbReference>
<evidence type="ECO:0000256" key="4">
    <source>
        <dbReference type="PROSITE-ProRule" id="PRU00176"/>
    </source>
</evidence>
<evidence type="ECO:0000313" key="7">
    <source>
        <dbReference type="EMBL" id="CAD7648655.1"/>
    </source>
</evidence>
<feature type="compositionally biased region" description="Gly residues" evidence="5">
    <location>
        <begin position="201"/>
        <end position="214"/>
    </location>
</feature>
<keyword evidence="8" id="KW-1185">Reference proteome</keyword>
<dbReference type="PANTHER" id="PTHR48033">
    <property type="entry name" value="RNA-BINDING (RRM/RBD/RNP MOTIFS) FAMILY PROTEIN"/>
    <property type="match status" value="1"/>
</dbReference>
<feature type="compositionally biased region" description="Gly residues" evidence="5">
    <location>
        <begin position="181"/>
        <end position="191"/>
    </location>
</feature>
<evidence type="ECO:0000256" key="2">
    <source>
        <dbReference type="ARBA" id="ARBA00022884"/>
    </source>
</evidence>
<accession>A0A7R9LVC5</accession>
<comment type="subcellular location">
    <subcellularLocation>
        <location evidence="1">Nucleus</location>
    </subcellularLocation>
</comment>
<feature type="domain" description="RRM" evidence="6">
    <location>
        <begin position="98"/>
        <end position="175"/>
    </location>
</feature>
<dbReference type="PROSITE" id="PS50102">
    <property type="entry name" value="RRM"/>
    <property type="match status" value="2"/>
</dbReference>
<keyword evidence="2 4" id="KW-0694">RNA-binding</keyword>
<dbReference type="OrthoDB" id="1875751at2759"/>
<dbReference type="PANTHER" id="PTHR48033:SF10">
    <property type="entry name" value="RNA-BINDING PROTEIN SQUID"/>
    <property type="match status" value="1"/>
</dbReference>
<dbReference type="SMART" id="SM00360">
    <property type="entry name" value="RRM"/>
    <property type="match status" value="2"/>
</dbReference>
<dbReference type="GO" id="GO:0000785">
    <property type="term" value="C:chromatin"/>
    <property type="evidence" value="ECO:0007669"/>
    <property type="project" value="TreeGrafter"/>
</dbReference>
<dbReference type="InterPro" id="IPR012677">
    <property type="entry name" value="Nucleotide-bd_a/b_plait_sf"/>
</dbReference>
<dbReference type="AlphaFoldDB" id="A0A7R9LVC5"/>